<protein>
    <submittedName>
        <fullName evidence="2">Uncharacterized protein DUF1176</fullName>
    </submittedName>
</protein>
<keyword evidence="1" id="KW-0732">Signal</keyword>
<evidence type="ECO:0000313" key="3">
    <source>
        <dbReference type="Proteomes" id="UP000246744"/>
    </source>
</evidence>
<comment type="caution">
    <text evidence="2">The sequence shown here is derived from an EMBL/GenBank/DDBJ whole genome shotgun (WGS) entry which is preliminary data.</text>
</comment>
<organism evidence="2 3">
    <name type="scientific">Mangrovibacter plantisponsor</name>
    <dbReference type="NCBI Taxonomy" id="451513"/>
    <lineage>
        <taxon>Bacteria</taxon>
        <taxon>Pseudomonadati</taxon>
        <taxon>Pseudomonadota</taxon>
        <taxon>Gammaproteobacteria</taxon>
        <taxon>Enterobacterales</taxon>
        <taxon>Enterobacteriaceae</taxon>
        <taxon>Mangrovibacter</taxon>
    </lineage>
</organism>
<keyword evidence="3" id="KW-1185">Reference proteome</keyword>
<evidence type="ECO:0000256" key="1">
    <source>
        <dbReference type="SAM" id="SignalP"/>
    </source>
</evidence>
<sequence length="354" mass="39346">MRLSSGRLFFLGILLSGMLPGLALAGPAQQQFADWLVTCNNQNFCQARNVSHHHGLIMALSRSAGAKDDMSLRIELGSLYAPPTKLPAINGRLLWRGKPLQLDKKSWQITPHRVKTTNPGVITDLLRNLVADTDNSPITLVHAQGSVSLDGLKSALEFIDTVQQRLGNQSAWIDPGGLPPEKTPPAPGLVAINKPELPVTPLSATELNDLLDYGSWRMANSRCSMDPSQREVRVAPLSGNKAILMVSCESGAYNVVDLVWVLNREKPFHARRIHLRLPFNWEDHDRDVELMNTRFDDHDQEFVTLNKGRGFADCGVTTRWRYTDDQFSLVRLASQPVCDGQETADAWPTLWVAN</sequence>
<gene>
    <name evidence="2" type="ORF">DES37_105104</name>
</gene>
<dbReference type="Proteomes" id="UP000246744">
    <property type="component" value="Unassembled WGS sequence"/>
</dbReference>
<evidence type="ECO:0000313" key="2">
    <source>
        <dbReference type="EMBL" id="PWW09457.1"/>
    </source>
</evidence>
<reference evidence="2 3" key="1">
    <citation type="submission" date="2018-05" db="EMBL/GenBank/DDBJ databases">
        <title>Genomic Encyclopedia of Type Strains, Phase IV (KMG-IV): sequencing the most valuable type-strain genomes for metagenomic binning, comparative biology and taxonomic classification.</title>
        <authorList>
            <person name="Goeker M."/>
        </authorList>
    </citation>
    <scope>NUCLEOTIDE SEQUENCE [LARGE SCALE GENOMIC DNA]</scope>
    <source>
        <strain evidence="2 3">DSM 19579</strain>
    </source>
</reference>
<feature type="signal peptide" evidence="1">
    <location>
        <begin position="1"/>
        <end position="25"/>
    </location>
</feature>
<accession>A0A317Q5S6</accession>
<dbReference type="InterPro" id="IPR009560">
    <property type="entry name" value="DUF1176"/>
</dbReference>
<feature type="chain" id="PRO_5016268623" evidence="1">
    <location>
        <begin position="26"/>
        <end position="354"/>
    </location>
</feature>
<name>A0A317Q5S6_9ENTR</name>
<dbReference type="AlphaFoldDB" id="A0A317Q5S6"/>
<dbReference type="EMBL" id="QGTS01000005">
    <property type="protein sequence ID" value="PWW09457.1"/>
    <property type="molecule type" value="Genomic_DNA"/>
</dbReference>
<proteinExistence type="predicted"/>
<dbReference type="Pfam" id="PF06674">
    <property type="entry name" value="DUF1176"/>
    <property type="match status" value="1"/>
</dbReference>